<dbReference type="EnsemblPlants" id="Kaladp0423s0007.1.v1.1">
    <property type="protein sequence ID" value="Kaladp0423s0007.1.v1.1.CDS.1"/>
    <property type="gene ID" value="Kaladp0423s0007.v1.1"/>
</dbReference>
<sequence>MLVETNKHNTYRDVYLLLKLVLILPVTTSVERVFSAMSFVKNKLRNSMGDQFLIDSLFTFIEKDIFLHVSDESVLRRFQNMITR</sequence>
<dbReference type="PANTHER" id="PTHR11697:SF230">
    <property type="entry name" value="ZINC FINGER, MYM DOMAIN CONTAINING 1"/>
    <property type="match status" value="1"/>
</dbReference>
<dbReference type="AlphaFoldDB" id="A0A7N0VAQ9"/>
<dbReference type="InterPro" id="IPR008906">
    <property type="entry name" value="HATC_C_dom"/>
</dbReference>
<accession>A0A7N0VAQ9</accession>
<evidence type="ECO:0000313" key="3">
    <source>
        <dbReference type="Proteomes" id="UP000594263"/>
    </source>
</evidence>
<protein>
    <recommendedName>
        <fullName evidence="1">HAT C-terminal dimerisation domain-containing protein</fullName>
    </recommendedName>
</protein>
<reference evidence="2" key="1">
    <citation type="submission" date="2021-01" db="UniProtKB">
        <authorList>
            <consortium name="EnsemblPlants"/>
        </authorList>
    </citation>
    <scope>IDENTIFICATION</scope>
</reference>
<name>A0A7N0VAQ9_KALFE</name>
<dbReference type="Proteomes" id="UP000594263">
    <property type="component" value="Unplaced"/>
</dbReference>
<dbReference type="Gramene" id="Kaladp0423s0007.1.v1.1">
    <property type="protein sequence ID" value="Kaladp0423s0007.1.v1.1.CDS.1"/>
    <property type="gene ID" value="Kaladp0423s0007.v1.1"/>
</dbReference>
<evidence type="ECO:0000313" key="2">
    <source>
        <dbReference type="EnsemblPlants" id="Kaladp0423s0007.1.v1.1.CDS.1"/>
    </source>
</evidence>
<proteinExistence type="predicted"/>
<dbReference type="PANTHER" id="PTHR11697">
    <property type="entry name" value="GENERAL TRANSCRIPTION FACTOR 2-RELATED ZINC FINGER PROTEIN"/>
    <property type="match status" value="1"/>
</dbReference>
<dbReference type="InterPro" id="IPR055298">
    <property type="entry name" value="AtLOH3-like"/>
</dbReference>
<dbReference type="OMA" id="MIVETKL"/>
<feature type="domain" description="HAT C-terminal dimerisation" evidence="1">
    <location>
        <begin position="6"/>
        <end position="64"/>
    </location>
</feature>
<dbReference type="GO" id="GO:0046983">
    <property type="term" value="F:protein dimerization activity"/>
    <property type="evidence" value="ECO:0007669"/>
    <property type="project" value="InterPro"/>
</dbReference>
<keyword evidence="3" id="KW-1185">Reference proteome</keyword>
<evidence type="ECO:0000259" key="1">
    <source>
        <dbReference type="Pfam" id="PF05699"/>
    </source>
</evidence>
<dbReference type="Pfam" id="PF05699">
    <property type="entry name" value="Dimer_Tnp_hAT"/>
    <property type="match status" value="1"/>
</dbReference>
<organism evidence="2 3">
    <name type="scientific">Kalanchoe fedtschenkoi</name>
    <name type="common">Lavender scallops</name>
    <name type="synonym">South American air plant</name>
    <dbReference type="NCBI Taxonomy" id="63787"/>
    <lineage>
        <taxon>Eukaryota</taxon>
        <taxon>Viridiplantae</taxon>
        <taxon>Streptophyta</taxon>
        <taxon>Embryophyta</taxon>
        <taxon>Tracheophyta</taxon>
        <taxon>Spermatophyta</taxon>
        <taxon>Magnoliopsida</taxon>
        <taxon>eudicotyledons</taxon>
        <taxon>Gunneridae</taxon>
        <taxon>Pentapetalae</taxon>
        <taxon>Saxifragales</taxon>
        <taxon>Crassulaceae</taxon>
        <taxon>Kalanchoe</taxon>
    </lineage>
</organism>